<protein>
    <recommendedName>
        <fullName evidence="1">Aminoglycoside phosphotransferase domain-containing protein</fullName>
    </recommendedName>
</protein>
<organism evidence="2 3">
    <name type="scientific">Glycomyces buryatensis</name>
    <dbReference type="NCBI Taxonomy" id="2570927"/>
    <lineage>
        <taxon>Bacteria</taxon>
        <taxon>Bacillati</taxon>
        <taxon>Actinomycetota</taxon>
        <taxon>Actinomycetes</taxon>
        <taxon>Glycomycetales</taxon>
        <taxon>Glycomycetaceae</taxon>
        <taxon>Glycomyces</taxon>
    </lineage>
</organism>
<name>A0A4S8QGC9_9ACTN</name>
<dbReference type="OrthoDB" id="236897at2"/>
<dbReference type="SUPFAM" id="SSF56112">
    <property type="entry name" value="Protein kinase-like (PK-like)"/>
    <property type="match status" value="1"/>
</dbReference>
<dbReference type="EMBL" id="STGY01000028">
    <property type="protein sequence ID" value="THV42222.1"/>
    <property type="molecule type" value="Genomic_DNA"/>
</dbReference>
<dbReference type="AlphaFoldDB" id="A0A4S8QGC9"/>
<gene>
    <name evidence="2" type="ORF">FAB82_07380</name>
</gene>
<reference evidence="3" key="1">
    <citation type="submission" date="2019-04" db="EMBL/GenBank/DDBJ databases">
        <title>Nocardioides xinjiangensis sp. nov.</title>
        <authorList>
            <person name="Liu S."/>
        </authorList>
    </citation>
    <scope>NUCLEOTIDE SEQUENCE [LARGE SCALE GENOMIC DNA]</scope>
    <source>
        <strain evidence="3">18</strain>
    </source>
</reference>
<dbReference type="Gene3D" id="3.90.1200.10">
    <property type="match status" value="1"/>
</dbReference>
<feature type="domain" description="Aminoglycoside phosphotransferase" evidence="1">
    <location>
        <begin position="177"/>
        <end position="227"/>
    </location>
</feature>
<reference evidence="2 3" key="2">
    <citation type="submission" date="2019-05" db="EMBL/GenBank/DDBJ databases">
        <title>Glycomyces buryatensis sp. nov.</title>
        <authorList>
            <person name="Nikitina E."/>
        </authorList>
    </citation>
    <scope>NUCLEOTIDE SEQUENCE [LARGE SCALE GENOMIC DNA]</scope>
    <source>
        <strain evidence="2 3">18</strain>
    </source>
</reference>
<evidence type="ECO:0000259" key="1">
    <source>
        <dbReference type="Pfam" id="PF01636"/>
    </source>
</evidence>
<accession>A0A4S8QGC9</accession>
<keyword evidence="3" id="KW-1185">Reference proteome</keyword>
<dbReference type="InterPro" id="IPR011009">
    <property type="entry name" value="Kinase-like_dom_sf"/>
</dbReference>
<evidence type="ECO:0000313" key="2">
    <source>
        <dbReference type="EMBL" id="THV42222.1"/>
    </source>
</evidence>
<dbReference type="InterPro" id="IPR002575">
    <property type="entry name" value="Aminoglycoside_PTrfase"/>
</dbReference>
<dbReference type="Proteomes" id="UP000308760">
    <property type="component" value="Unassembled WGS sequence"/>
</dbReference>
<proteinExistence type="predicted"/>
<comment type="caution">
    <text evidence="2">The sequence shown here is derived from an EMBL/GenBank/DDBJ whole genome shotgun (WGS) entry which is preliminary data.</text>
</comment>
<sequence>MPNTCRSFGGGDAVGSVCAGEAMFRSGGAPALGARESMCRRYDITGTERSSKMPADPIEDEMARGRFANVRREGDAVVRHPTVNNSGSRALLRHFEGKGCTLTPRMLEASEQHERLSYIPGVTGYPPLTEALRSEEALVSVARAARTVHDLSVSFLDRGAYEWHPLETCRPVGDLEIIGHGDLAPWNIVFEGTEVTGIIDWDAAGPMTRSWDMAYLAHQFVPFHLGDDISSWGWDSPPDRRARLALLCNAYGGLDPEDVVDDAILRLQSIGMFLRQRIRAGDPQFDVQRRERHDRGFMAASANLAAHRDSLLDLESK</sequence>
<evidence type="ECO:0000313" key="3">
    <source>
        <dbReference type="Proteomes" id="UP000308760"/>
    </source>
</evidence>
<dbReference type="Pfam" id="PF01636">
    <property type="entry name" value="APH"/>
    <property type="match status" value="1"/>
</dbReference>